<comment type="cofactor">
    <cofactor evidence="1">
        <name>Zn(2+)</name>
        <dbReference type="ChEBI" id="CHEBI:29105"/>
    </cofactor>
</comment>
<sequence length="213" mass="23515">MEIQTLSLGPLGTNCYIVSKNNECLIFDPGGDANLIVQYVTKNKLTPKAILLTHAHFDHIGAVDLLRKKYAISVYLHENEKDWLDDPSLNRSSLFFGRDGGIKTEKPEHILTEGTIQIGAFSIEVIHTPGHSPGSVTFIFKEEKLIVSGDVLFQQGIGRTDLPEGSINELANSIVTKLYTLPNECIVYPGHGPNTTIGSEKASNPFTRQFYTE</sequence>
<dbReference type="RefSeq" id="WP_110395398.1">
    <property type="nucleotide sequence ID" value="NZ_JBHUHB010000001.1"/>
</dbReference>
<keyword evidence="2" id="KW-0479">Metal-binding</keyword>
<evidence type="ECO:0000256" key="4">
    <source>
        <dbReference type="ARBA" id="ARBA00022833"/>
    </source>
</evidence>
<dbReference type="Gene3D" id="3.60.15.10">
    <property type="entry name" value="Ribonuclease Z/Hydroxyacylglutathione hydrolase-like"/>
    <property type="match status" value="1"/>
</dbReference>
<name>A0A2V3WCJ3_9BACI</name>
<dbReference type="AlphaFoldDB" id="A0A2V3WCJ3"/>
<dbReference type="InterPro" id="IPR036866">
    <property type="entry name" value="RibonucZ/Hydroxyglut_hydro"/>
</dbReference>
<dbReference type="Proteomes" id="UP000247978">
    <property type="component" value="Unassembled WGS sequence"/>
</dbReference>
<evidence type="ECO:0000256" key="1">
    <source>
        <dbReference type="ARBA" id="ARBA00001947"/>
    </source>
</evidence>
<dbReference type="OrthoDB" id="9802248at2"/>
<feature type="domain" description="Metallo-beta-lactamase" evidence="5">
    <location>
        <begin position="12"/>
        <end position="191"/>
    </location>
</feature>
<dbReference type="SUPFAM" id="SSF56281">
    <property type="entry name" value="Metallo-hydrolase/oxidoreductase"/>
    <property type="match status" value="1"/>
</dbReference>
<evidence type="ECO:0000313" key="6">
    <source>
        <dbReference type="EMBL" id="PXW86489.1"/>
    </source>
</evidence>
<dbReference type="GO" id="GO:0046872">
    <property type="term" value="F:metal ion binding"/>
    <property type="evidence" value="ECO:0007669"/>
    <property type="project" value="UniProtKB-KW"/>
</dbReference>
<evidence type="ECO:0000256" key="2">
    <source>
        <dbReference type="ARBA" id="ARBA00022723"/>
    </source>
</evidence>
<evidence type="ECO:0000313" key="7">
    <source>
        <dbReference type="Proteomes" id="UP000247978"/>
    </source>
</evidence>
<dbReference type="PANTHER" id="PTHR46233">
    <property type="entry name" value="HYDROXYACYLGLUTATHIONE HYDROLASE GLOC"/>
    <property type="match status" value="1"/>
</dbReference>
<keyword evidence="3 6" id="KW-0378">Hydrolase</keyword>
<keyword evidence="7" id="KW-1185">Reference proteome</keyword>
<proteinExistence type="predicted"/>
<comment type="caution">
    <text evidence="6">The sequence shown here is derived from an EMBL/GenBank/DDBJ whole genome shotgun (WGS) entry which is preliminary data.</text>
</comment>
<organism evidence="6 7">
    <name type="scientific">Pseudogracilibacillus auburnensis</name>
    <dbReference type="NCBI Taxonomy" id="1494959"/>
    <lineage>
        <taxon>Bacteria</taxon>
        <taxon>Bacillati</taxon>
        <taxon>Bacillota</taxon>
        <taxon>Bacilli</taxon>
        <taxon>Bacillales</taxon>
        <taxon>Bacillaceae</taxon>
        <taxon>Pseudogracilibacillus</taxon>
    </lineage>
</organism>
<dbReference type="CDD" id="cd06262">
    <property type="entry name" value="metallo-hydrolase-like_MBL-fold"/>
    <property type="match status" value="1"/>
</dbReference>
<accession>A0A2V3WCJ3</accession>
<dbReference type="SMART" id="SM00849">
    <property type="entry name" value="Lactamase_B"/>
    <property type="match status" value="1"/>
</dbReference>
<dbReference type="InterPro" id="IPR051453">
    <property type="entry name" value="MBL_Glyoxalase_II"/>
</dbReference>
<dbReference type="InterPro" id="IPR001279">
    <property type="entry name" value="Metallo-B-lactamas"/>
</dbReference>
<dbReference type="EMBL" id="QJJQ01000007">
    <property type="protein sequence ID" value="PXW86489.1"/>
    <property type="molecule type" value="Genomic_DNA"/>
</dbReference>
<protein>
    <submittedName>
        <fullName evidence="6">Glyoxylase-like metal-dependent hydrolase (Beta-lactamase superfamily II)</fullName>
    </submittedName>
</protein>
<evidence type="ECO:0000256" key="3">
    <source>
        <dbReference type="ARBA" id="ARBA00022801"/>
    </source>
</evidence>
<keyword evidence="4" id="KW-0862">Zinc</keyword>
<dbReference type="GO" id="GO:0016787">
    <property type="term" value="F:hydrolase activity"/>
    <property type="evidence" value="ECO:0007669"/>
    <property type="project" value="UniProtKB-KW"/>
</dbReference>
<dbReference type="PANTHER" id="PTHR46233:SF3">
    <property type="entry name" value="HYDROXYACYLGLUTATHIONE HYDROLASE GLOC"/>
    <property type="match status" value="1"/>
</dbReference>
<evidence type="ECO:0000259" key="5">
    <source>
        <dbReference type="SMART" id="SM00849"/>
    </source>
</evidence>
<dbReference type="Pfam" id="PF00753">
    <property type="entry name" value="Lactamase_B"/>
    <property type="match status" value="1"/>
</dbReference>
<reference evidence="6 7" key="1">
    <citation type="submission" date="2018-05" db="EMBL/GenBank/DDBJ databases">
        <title>Genomic Encyclopedia of Type Strains, Phase IV (KMG-IV): sequencing the most valuable type-strain genomes for metagenomic binning, comparative biology and taxonomic classification.</title>
        <authorList>
            <person name="Goeker M."/>
        </authorList>
    </citation>
    <scope>NUCLEOTIDE SEQUENCE [LARGE SCALE GENOMIC DNA]</scope>
    <source>
        <strain evidence="6 7">DSM 28556</strain>
    </source>
</reference>
<gene>
    <name evidence="6" type="ORF">DFR56_1072</name>
</gene>